<sequence length="261" mass="27830">MDLKLTGKKVIVLASSKGLGAGIAEAFAEEGADVVITGRSEESLRDRASLIEQKTGRSVLTAAVDLTHQKSIEDMIKKAAGELGGVDILINNTGGPPAGSFKKLSEEDWDFAYSLTLRSYITAVRSVLPFMKGSGGRILNVTSSSIKQPVEDLILSNTFRMGVLGLTKSLSKELAEDNILINTVGPGRIETERVQQIDAKKAEKSGKTPEEVKAESEASIPLARYGQPGEFASLVVFLASPKNTYTTGQHLVIDGGMTNAY</sequence>
<proteinExistence type="inferred from homology"/>
<name>A0A5C7FG88_9BACI</name>
<dbReference type="FunFam" id="3.40.50.720:FF:000084">
    <property type="entry name" value="Short-chain dehydrogenase reductase"/>
    <property type="match status" value="1"/>
</dbReference>
<evidence type="ECO:0000256" key="1">
    <source>
        <dbReference type="ARBA" id="ARBA00006484"/>
    </source>
</evidence>
<dbReference type="Proteomes" id="UP000321816">
    <property type="component" value="Chromosome"/>
</dbReference>
<evidence type="ECO:0000313" key="4">
    <source>
        <dbReference type="Proteomes" id="UP000321816"/>
    </source>
</evidence>
<reference evidence="3 4" key="1">
    <citation type="submission" date="2024-01" db="EMBL/GenBank/DDBJ databases">
        <title>Complete Genome Sequence of Alkalicoccus halolimnae BZ-SZ-XJ29T, a Moderately Halophilic Bacterium Isolated from a Salt Lake.</title>
        <authorList>
            <person name="Zhao B."/>
        </authorList>
    </citation>
    <scope>NUCLEOTIDE SEQUENCE [LARGE SCALE GENOMIC DNA]</scope>
    <source>
        <strain evidence="3 4">BZ-SZ-XJ29</strain>
    </source>
</reference>
<dbReference type="EMBL" id="CP144914">
    <property type="protein sequence ID" value="WWD80060.1"/>
    <property type="molecule type" value="Genomic_DNA"/>
</dbReference>
<dbReference type="CDD" id="cd05344">
    <property type="entry name" value="BKR_like_SDR_like"/>
    <property type="match status" value="1"/>
</dbReference>
<dbReference type="RefSeq" id="WP_147805110.1">
    <property type="nucleotide sequence ID" value="NZ_CP144914.1"/>
</dbReference>
<keyword evidence="2" id="KW-0560">Oxidoreductase</keyword>
<dbReference type="GO" id="GO:0016491">
    <property type="term" value="F:oxidoreductase activity"/>
    <property type="evidence" value="ECO:0007669"/>
    <property type="project" value="UniProtKB-KW"/>
</dbReference>
<dbReference type="PRINTS" id="PR00081">
    <property type="entry name" value="GDHRDH"/>
</dbReference>
<dbReference type="GO" id="GO:0008206">
    <property type="term" value="P:bile acid metabolic process"/>
    <property type="evidence" value="ECO:0007669"/>
    <property type="project" value="UniProtKB-ARBA"/>
</dbReference>
<dbReference type="PRINTS" id="PR00080">
    <property type="entry name" value="SDRFAMILY"/>
</dbReference>
<dbReference type="SUPFAM" id="SSF51735">
    <property type="entry name" value="NAD(P)-binding Rossmann-fold domains"/>
    <property type="match status" value="1"/>
</dbReference>
<dbReference type="PANTHER" id="PTHR42879:SF6">
    <property type="entry name" value="NADPH-DEPENDENT REDUCTASE BACG"/>
    <property type="match status" value="1"/>
</dbReference>
<organism evidence="3 4">
    <name type="scientific">Alkalicoccus halolimnae</name>
    <dbReference type="NCBI Taxonomy" id="1667239"/>
    <lineage>
        <taxon>Bacteria</taxon>
        <taxon>Bacillati</taxon>
        <taxon>Bacillota</taxon>
        <taxon>Bacilli</taxon>
        <taxon>Bacillales</taxon>
        <taxon>Bacillaceae</taxon>
        <taxon>Alkalicoccus</taxon>
    </lineage>
</organism>
<dbReference type="AlphaFoldDB" id="A0A5C7FG88"/>
<dbReference type="PANTHER" id="PTHR42879">
    <property type="entry name" value="3-OXOACYL-(ACYL-CARRIER-PROTEIN) REDUCTASE"/>
    <property type="match status" value="1"/>
</dbReference>
<evidence type="ECO:0000256" key="2">
    <source>
        <dbReference type="ARBA" id="ARBA00023002"/>
    </source>
</evidence>
<dbReference type="InterPro" id="IPR036291">
    <property type="entry name" value="NAD(P)-bd_dom_sf"/>
</dbReference>
<dbReference type="Gene3D" id="3.40.50.720">
    <property type="entry name" value="NAD(P)-binding Rossmann-like Domain"/>
    <property type="match status" value="1"/>
</dbReference>
<dbReference type="InterPro" id="IPR050259">
    <property type="entry name" value="SDR"/>
</dbReference>
<accession>A0A5C7FG88</accession>
<dbReference type="OrthoDB" id="9803333at2"/>
<dbReference type="Pfam" id="PF13561">
    <property type="entry name" value="adh_short_C2"/>
    <property type="match status" value="1"/>
</dbReference>
<dbReference type="InterPro" id="IPR002347">
    <property type="entry name" value="SDR_fam"/>
</dbReference>
<protein>
    <submittedName>
        <fullName evidence="3">SDR family oxidoreductase</fullName>
    </submittedName>
</protein>
<evidence type="ECO:0000313" key="3">
    <source>
        <dbReference type="EMBL" id="WWD80060.1"/>
    </source>
</evidence>
<gene>
    <name evidence="3" type="ORF">FTX54_000275</name>
</gene>
<comment type="similarity">
    <text evidence="1">Belongs to the short-chain dehydrogenases/reductases (SDR) family.</text>
</comment>
<keyword evidence="4" id="KW-1185">Reference proteome</keyword>
<dbReference type="KEGG" id="ahal:FTX54_000275"/>